<dbReference type="Pfam" id="PF13711">
    <property type="entry name" value="DUF4160"/>
    <property type="match status" value="1"/>
</dbReference>
<dbReference type="Proteomes" id="UP001548189">
    <property type="component" value="Unassembled WGS sequence"/>
</dbReference>
<protein>
    <submittedName>
        <fullName evidence="1">DUF4160 domain-containing protein</fullName>
    </submittedName>
</protein>
<sequence length="92" mass="10776">MPEICRFLGIIIYMYREVGGRHHYPHIHADYAGKKAVFSIATAELMEGNFPRKEKKLVEAWIELRKTELNSNWNKLNIPSSTPSFFKIEPLR</sequence>
<name>A0ABV2BZS2_9GAMM</name>
<keyword evidence="2" id="KW-1185">Reference proteome</keyword>
<evidence type="ECO:0000313" key="1">
    <source>
        <dbReference type="EMBL" id="MET1257410.1"/>
    </source>
</evidence>
<proteinExistence type="predicted"/>
<gene>
    <name evidence="1" type="ORF">ABVT43_19925</name>
</gene>
<comment type="caution">
    <text evidence="1">The sequence shown here is derived from an EMBL/GenBank/DDBJ whole genome shotgun (WGS) entry which is preliminary data.</text>
</comment>
<reference evidence="1 2" key="1">
    <citation type="submission" date="2024-06" db="EMBL/GenBank/DDBJ databases">
        <authorList>
            <person name="Li F."/>
        </authorList>
    </citation>
    <scope>NUCLEOTIDE SEQUENCE [LARGE SCALE GENOMIC DNA]</scope>
    <source>
        <strain evidence="1 2">GXAS 311</strain>
    </source>
</reference>
<dbReference type="InterPro" id="IPR025427">
    <property type="entry name" value="DUF4160"/>
</dbReference>
<evidence type="ECO:0000313" key="2">
    <source>
        <dbReference type="Proteomes" id="UP001548189"/>
    </source>
</evidence>
<dbReference type="EMBL" id="JBEVCJ010000062">
    <property type="protein sequence ID" value="MET1257410.1"/>
    <property type="molecule type" value="Genomic_DNA"/>
</dbReference>
<accession>A0ABV2BZS2</accession>
<organism evidence="1 2">
    <name type="scientific">Aliikangiella maris</name>
    <dbReference type="NCBI Taxonomy" id="3162458"/>
    <lineage>
        <taxon>Bacteria</taxon>
        <taxon>Pseudomonadati</taxon>
        <taxon>Pseudomonadota</taxon>
        <taxon>Gammaproteobacteria</taxon>
        <taxon>Oceanospirillales</taxon>
        <taxon>Pleioneaceae</taxon>
        <taxon>Aliikangiella</taxon>
    </lineage>
</organism>